<dbReference type="GO" id="GO:0043138">
    <property type="term" value="F:3'-5' DNA helicase activity"/>
    <property type="evidence" value="ECO:0007669"/>
    <property type="project" value="UniProtKB-EC"/>
</dbReference>
<dbReference type="Proteomes" id="UP000006659">
    <property type="component" value="Chromosome"/>
</dbReference>
<dbReference type="GO" id="GO:0003677">
    <property type="term" value="F:DNA binding"/>
    <property type="evidence" value="ECO:0007669"/>
    <property type="project" value="UniProtKB-KW"/>
</dbReference>
<dbReference type="GO" id="GO:0005524">
    <property type="term" value="F:ATP binding"/>
    <property type="evidence" value="ECO:0007669"/>
    <property type="project" value="UniProtKB-KW"/>
</dbReference>
<evidence type="ECO:0000313" key="13">
    <source>
        <dbReference type="Proteomes" id="UP000006659"/>
    </source>
</evidence>
<comment type="similarity">
    <text evidence="1">Belongs to the helicase family. RecQ subfamily.</text>
</comment>
<accession>G0HB09</accession>
<protein>
    <recommendedName>
        <fullName evidence="9">DNA 3'-5' helicase</fullName>
        <ecNumber evidence="9">5.6.2.4</ecNumber>
    </recommendedName>
</protein>
<evidence type="ECO:0000256" key="6">
    <source>
        <dbReference type="ARBA" id="ARBA00023125"/>
    </source>
</evidence>
<dbReference type="GO" id="GO:0030894">
    <property type="term" value="C:replisome"/>
    <property type="evidence" value="ECO:0007669"/>
    <property type="project" value="TreeGrafter"/>
</dbReference>
<dbReference type="SUPFAM" id="SSF53271">
    <property type="entry name" value="PRTase-like"/>
    <property type="match status" value="1"/>
</dbReference>
<keyword evidence="5" id="KW-0067">ATP-binding</keyword>
<keyword evidence="7" id="KW-0413">Isomerase</keyword>
<evidence type="ECO:0000259" key="11">
    <source>
        <dbReference type="PROSITE" id="PS51194"/>
    </source>
</evidence>
<evidence type="ECO:0000256" key="3">
    <source>
        <dbReference type="ARBA" id="ARBA00022801"/>
    </source>
</evidence>
<name>G0HB09_CORVD</name>
<dbReference type="InterPro" id="IPR029057">
    <property type="entry name" value="PRTase-like"/>
</dbReference>
<evidence type="ECO:0000256" key="8">
    <source>
        <dbReference type="ARBA" id="ARBA00034617"/>
    </source>
</evidence>
<keyword evidence="2" id="KW-0547">Nucleotide-binding</keyword>
<dbReference type="InterPro" id="IPR004589">
    <property type="entry name" value="DNA_helicase_ATP-dep_RecQ"/>
</dbReference>
<dbReference type="InterPro" id="IPR011545">
    <property type="entry name" value="DEAD/DEAH_box_helicase_dom"/>
</dbReference>
<dbReference type="GO" id="GO:0009378">
    <property type="term" value="F:four-way junction helicase activity"/>
    <property type="evidence" value="ECO:0007669"/>
    <property type="project" value="TreeGrafter"/>
</dbReference>
<dbReference type="PANTHER" id="PTHR13710:SF105">
    <property type="entry name" value="ATP-DEPENDENT DNA HELICASE Q1"/>
    <property type="match status" value="1"/>
</dbReference>
<dbReference type="NCBIfam" id="TIGR00614">
    <property type="entry name" value="recQ_fam"/>
    <property type="match status" value="1"/>
</dbReference>
<dbReference type="InterPro" id="IPR002464">
    <property type="entry name" value="DNA/RNA_helicase_DEAH_CS"/>
</dbReference>
<evidence type="ECO:0000256" key="9">
    <source>
        <dbReference type="ARBA" id="ARBA00034808"/>
    </source>
</evidence>
<dbReference type="EMBL" id="CP002917">
    <property type="protein sequence ID" value="AEK36134.1"/>
    <property type="molecule type" value="Genomic_DNA"/>
</dbReference>
<dbReference type="SMART" id="SM00487">
    <property type="entry name" value="DEXDc"/>
    <property type="match status" value="1"/>
</dbReference>
<evidence type="ECO:0000256" key="2">
    <source>
        <dbReference type="ARBA" id="ARBA00022741"/>
    </source>
</evidence>
<dbReference type="SMART" id="SM00490">
    <property type="entry name" value="HELICc"/>
    <property type="match status" value="1"/>
</dbReference>
<dbReference type="HOGENOM" id="CLU_001103_5_0_11"/>
<keyword evidence="4 12" id="KW-0347">Helicase</keyword>
<dbReference type="GO" id="GO:0016787">
    <property type="term" value="F:hydrolase activity"/>
    <property type="evidence" value="ECO:0007669"/>
    <property type="project" value="UniProtKB-KW"/>
</dbReference>
<dbReference type="Pfam" id="PF00271">
    <property type="entry name" value="Helicase_C"/>
    <property type="match status" value="1"/>
</dbReference>
<evidence type="ECO:0000256" key="4">
    <source>
        <dbReference type="ARBA" id="ARBA00022806"/>
    </source>
</evidence>
<dbReference type="GO" id="GO:0005737">
    <property type="term" value="C:cytoplasm"/>
    <property type="evidence" value="ECO:0007669"/>
    <property type="project" value="TreeGrafter"/>
</dbReference>
<dbReference type="eggNOG" id="COG0514">
    <property type="taxonomic scope" value="Bacteria"/>
</dbReference>
<gene>
    <name evidence="12" type="ordered locus">CVAR_0781</name>
</gene>
<dbReference type="GO" id="GO:0006310">
    <property type="term" value="P:DNA recombination"/>
    <property type="evidence" value="ECO:0007669"/>
    <property type="project" value="InterPro"/>
</dbReference>
<evidence type="ECO:0000256" key="5">
    <source>
        <dbReference type="ARBA" id="ARBA00022840"/>
    </source>
</evidence>
<proteinExistence type="inferred from homology"/>
<evidence type="ECO:0000313" key="12">
    <source>
        <dbReference type="EMBL" id="AEK36134.1"/>
    </source>
</evidence>
<dbReference type="EC" id="5.6.2.4" evidence="9"/>
<dbReference type="InterPro" id="IPR014001">
    <property type="entry name" value="Helicase_ATP-bd"/>
</dbReference>
<sequence>MTRSNPFADRPDLRTRATEILRELTGRPDADFRDGQFDAIEALVSGRQRVLVVQRTGWGKSAVYFVAARLIREGFGGGAPGPTLIISPLLALMRDQVAAAERAGVHAATINSSNVTEWDEVLDALRSGALDVLLISPERLTNPRFRERVLDPLLGADGSGTGVGMIVVDEAHCISDWGHDFRPDYRRIGALLASLPDDLPVLATTATANSRVVDDVAAQLGADTAVIRGALSRDSLRLGVAPTASPGHRIGWLVQHLGDFTGSGIIYCLTVSAAEDTTRALRDAGWEVASYTGRTDAEDRARLEQRLKDNDLKALVATSALGMGFDKPDLGFVVHLGAPGSAVAYYQQVGRAGRATDSADVLLLPGTEDPEIWEYFATASMPEEEDALAVLNALADSPAPLSVPALEPLVGIKRTKLNLLLKTLQVDGAVDRAGSGFVTTGAPWAYDAPRYAAVAEARKREAQAMLDYESGRMCRMRFLAEALDDPTAHDCGRCDVCDRVWWDATVSADSETEARKVLSGIGVPVEPRGQWPSGMEKVGVRLKGKIPADERVSEGRVIARFTDLGPGQTLRGFLAEGTGDAKDAADVPVPKNIADWCVRVLKEWDWEERPSVVVGMPSVTRPVTVGDLASGLARIGRMVDAGSLTLTRDPGSPDVNSAYRVRNLDGAFEVPAETAAAVQGQVVLLVDTEIGSRWAMTVAGRALRLAGARAVLPFALALRG</sequence>
<dbReference type="Pfam" id="PF00270">
    <property type="entry name" value="DEAD"/>
    <property type="match status" value="1"/>
</dbReference>
<dbReference type="PANTHER" id="PTHR13710">
    <property type="entry name" value="DNA HELICASE RECQ FAMILY MEMBER"/>
    <property type="match status" value="1"/>
</dbReference>
<dbReference type="InterPro" id="IPR001650">
    <property type="entry name" value="Helicase_C-like"/>
</dbReference>
<feature type="domain" description="Helicase C-terminal" evidence="11">
    <location>
        <begin position="253"/>
        <end position="407"/>
    </location>
</feature>
<dbReference type="PROSITE" id="PS51194">
    <property type="entry name" value="HELICASE_CTER"/>
    <property type="match status" value="1"/>
</dbReference>
<comment type="catalytic activity">
    <reaction evidence="8">
        <text>Couples ATP hydrolysis with the unwinding of duplex DNA by translocating in the 3'-5' direction.</text>
        <dbReference type="EC" id="5.6.2.4"/>
    </reaction>
</comment>
<dbReference type="Gene3D" id="3.40.50.300">
    <property type="entry name" value="P-loop containing nucleotide triphosphate hydrolases"/>
    <property type="match status" value="2"/>
</dbReference>
<feature type="domain" description="Helicase ATP-binding" evidence="10">
    <location>
        <begin position="41"/>
        <end position="226"/>
    </location>
</feature>
<evidence type="ECO:0000256" key="7">
    <source>
        <dbReference type="ARBA" id="ARBA00023235"/>
    </source>
</evidence>
<dbReference type="PROSITE" id="PS51192">
    <property type="entry name" value="HELICASE_ATP_BIND_1"/>
    <property type="match status" value="1"/>
</dbReference>
<dbReference type="RefSeq" id="WP_014009322.1">
    <property type="nucleotide sequence ID" value="NC_015859.1"/>
</dbReference>
<dbReference type="InterPro" id="IPR027417">
    <property type="entry name" value="P-loop_NTPase"/>
</dbReference>
<dbReference type="PROSITE" id="PS00690">
    <property type="entry name" value="DEAH_ATP_HELICASE"/>
    <property type="match status" value="1"/>
</dbReference>
<dbReference type="SUPFAM" id="SSF52540">
    <property type="entry name" value="P-loop containing nucleoside triphosphate hydrolases"/>
    <property type="match status" value="1"/>
</dbReference>
<reference evidence="12 13" key="1">
    <citation type="journal article" date="2011" name="BMC Genomics">
        <title>Complete genome sequence of Corynebacterium variabile DSM 44702 isolated from the surface of smear-ripened cheeses and insights into cheese ripening and flavor generation.</title>
        <authorList>
            <person name="Schroeder J."/>
            <person name="Maus I."/>
            <person name="Trost E."/>
            <person name="Tauch A."/>
        </authorList>
    </citation>
    <scope>NUCLEOTIDE SEQUENCE [LARGE SCALE GENOMIC DNA]</scope>
    <source>
        <strain evidence="13">DSM 44702 / JCM 12073 / NCIMB 30131</strain>
    </source>
</reference>
<dbReference type="AlphaFoldDB" id="G0HB09"/>
<evidence type="ECO:0000259" key="10">
    <source>
        <dbReference type="PROSITE" id="PS51192"/>
    </source>
</evidence>
<evidence type="ECO:0000256" key="1">
    <source>
        <dbReference type="ARBA" id="ARBA00005446"/>
    </source>
</evidence>
<keyword evidence="6" id="KW-0238">DNA-binding</keyword>
<organism evidence="12 13">
    <name type="scientific">Corynebacterium variabile (strain DSM 44702 / CIP 107183 / JCM 12073 / NCIMB 30131)</name>
    <name type="common">Corynebacterium mooreparkense</name>
    <dbReference type="NCBI Taxonomy" id="858619"/>
    <lineage>
        <taxon>Bacteria</taxon>
        <taxon>Bacillati</taxon>
        <taxon>Actinomycetota</taxon>
        <taxon>Actinomycetes</taxon>
        <taxon>Mycobacteriales</taxon>
        <taxon>Corynebacteriaceae</taxon>
        <taxon>Corynebacterium</taxon>
    </lineage>
</organism>
<dbReference type="KEGG" id="cva:CVAR_0781"/>
<dbReference type="STRING" id="858619.CVAR_0781"/>
<keyword evidence="3 12" id="KW-0378">Hydrolase</keyword>
<dbReference type="GO" id="GO:0006281">
    <property type="term" value="P:DNA repair"/>
    <property type="evidence" value="ECO:0007669"/>
    <property type="project" value="TreeGrafter"/>
</dbReference>
<dbReference type="GO" id="GO:0043590">
    <property type="term" value="C:bacterial nucleoid"/>
    <property type="evidence" value="ECO:0007669"/>
    <property type="project" value="TreeGrafter"/>
</dbReference>